<evidence type="ECO:0000256" key="2">
    <source>
        <dbReference type="SAM" id="MobiDB-lite"/>
    </source>
</evidence>
<dbReference type="OrthoDB" id="10680591at2759"/>
<keyword evidence="1" id="KW-0175">Coiled coil</keyword>
<feature type="compositionally biased region" description="Basic and acidic residues" evidence="2">
    <location>
        <begin position="521"/>
        <end position="531"/>
    </location>
</feature>
<proteinExistence type="predicted"/>
<feature type="coiled-coil region" evidence="1">
    <location>
        <begin position="748"/>
        <end position="775"/>
    </location>
</feature>
<feature type="region of interest" description="Disordered" evidence="2">
    <location>
        <begin position="391"/>
        <end position="443"/>
    </location>
</feature>
<dbReference type="AlphaFoldDB" id="A0A139HB56"/>
<dbReference type="EMBL" id="LFZN01000088">
    <property type="protein sequence ID" value="KXS99672.1"/>
    <property type="molecule type" value="Genomic_DNA"/>
</dbReference>
<feature type="compositionally biased region" description="Acidic residues" evidence="2">
    <location>
        <begin position="346"/>
        <end position="361"/>
    </location>
</feature>
<protein>
    <submittedName>
        <fullName evidence="3">Uncharacterized protein</fullName>
    </submittedName>
</protein>
<dbReference type="Proteomes" id="UP000070133">
    <property type="component" value="Unassembled WGS sequence"/>
</dbReference>
<gene>
    <name evidence="3" type="ORF">AC578_9848</name>
</gene>
<sequence>MARVYQGADLSVRAATKKKTRKSPEPTTSDAPADAEQNDSQPELEDSNAPSAAENDDDTIGHELQQILDGAGNGESALKKYAALWRDHRTRDGTSSKIEGHARHGDVARAMLRNFYDIYAQKGVTNKDIRSNVNIISSEKFEWHQEVGPLQYYAIFGPCGLSRTFMERFRALASMRSHTDEAGLDTRQADKGLTFGQALTLLLEARTQRMSAAVGVRGSDKHAEWQCHDCHTAAEMARERFGMVSAQKPSRKRKKTPEAAEADAGNDADGRAQSEERCDSVNGEGNDSGRLKKRRLNDKDVNGTTSGDLENADVDEGVASPEIGRSRESALPDESDADLGLGGSFSEDDTGGFFDGGDDDSINMGDEALQARFRFRKQPLFGPLFGPGSAGLPAAVPGSSRFPTQATRQRHSDAQQLPSELDADQNLPDDPPPPPSPPIARVSDAATDTDADAMPPALKRHAVDALASARPRARAKLAGAVTRFKNERLAPHARNGDGSQGVQLAQPFLAAFASVYGYSVDDSHSRSRRTDQGGTTAEVRDDTGQNPFVTVHSQGTSTTPFYLVILRSSLAGNEHPADADAEPRWLVSCLQLGGPEADTQITALCSTGALSQENRAHLRNALLTALPPERASDVNAIPLESYAVEALPTSADTEDHDPTDLVKSVAVAACMIADTRTESHISIWAWVGAMSVVLSPPSSRITEFETWVELPAVLAAALKTPSPAAAHRCSLDTIAAGLAMFTAETADIDKETQAVQRYVEELQRIRASIETMERESRAAPDPANLELLDRKIRTLETTVQSLRDCDEDTATIQAALERIQEQRRQAAQLTPTVPKSLRDCRVWADMSVGAALSEVQRSEKQRQDMFAQLEEMLRPAMTLAQTERARPLPR</sequence>
<evidence type="ECO:0000313" key="4">
    <source>
        <dbReference type="Proteomes" id="UP000070133"/>
    </source>
</evidence>
<feature type="region of interest" description="Disordered" evidence="2">
    <location>
        <begin position="1"/>
        <end position="57"/>
    </location>
</feature>
<evidence type="ECO:0000313" key="3">
    <source>
        <dbReference type="EMBL" id="KXS99672.1"/>
    </source>
</evidence>
<feature type="region of interest" description="Disordered" evidence="2">
    <location>
        <begin position="521"/>
        <end position="547"/>
    </location>
</feature>
<name>A0A139HB56_9PEZI</name>
<keyword evidence="4" id="KW-1185">Reference proteome</keyword>
<feature type="compositionally biased region" description="Pro residues" evidence="2">
    <location>
        <begin position="429"/>
        <end position="438"/>
    </location>
</feature>
<evidence type="ECO:0000256" key="1">
    <source>
        <dbReference type="SAM" id="Coils"/>
    </source>
</evidence>
<accession>A0A139HB56</accession>
<comment type="caution">
    <text evidence="3">The sequence shown here is derived from an EMBL/GenBank/DDBJ whole genome shotgun (WGS) entry which is preliminary data.</text>
</comment>
<feature type="region of interest" description="Disordered" evidence="2">
    <location>
        <begin position="242"/>
        <end position="361"/>
    </location>
</feature>
<feature type="compositionally biased region" description="Basic and acidic residues" evidence="2">
    <location>
        <begin position="268"/>
        <end position="279"/>
    </location>
</feature>
<reference evidence="3 4" key="1">
    <citation type="submission" date="2015-07" db="EMBL/GenBank/DDBJ databases">
        <title>Comparative genomics of the Sigatoka disease complex on banana suggests a link between parallel evolutionary changes in Pseudocercospora fijiensis and Pseudocercospora eumusae and increased virulence on the banana host.</title>
        <authorList>
            <person name="Chang T.-C."/>
            <person name="Salvucci A."/>
            <person name="Crous P.W."/>
            <person name="Stergiopoulos I."/>
        </authorList>
    </citation>
    <scope>NUCLEOTIDE SEQUENCE [LARGE SCALE GENOMIC DNA]</scope>
    <source>
        <strain evidence="3 4">CBS 114824</strain>
    </source>
</reference>
<organism evidence="3 4">
    <name type="scientific">Pseudocercospora eumusae</name>
    <dbReference type="NCBI Taxonomy" id="321146"/>
    <lineage>
        <taxon>Eukaryota</taxon>
        <taxon>Fungi</taxon>
        <taxon>Dikarya</taxon>
        <taxon>Ascomycota</taxon>
        <taxon>Pezizomycotina</taxon>
        <taxon>Dothideomycetes</taxon>
        <taxon>Dothideomycetidae</taxon>
        <taxon>Mycosphaerellales</taxon>
        <taxon>Mycosphaerellaceae</taxon>
        <taxon>Pseudocercospora</taxon>
    </lineage>
</organism>